<dbReference type="PROSITE" id="PS51257">
    <property type="entry name" value="PROKAR_LIPOPROTEIN"/>
    <property type="match status" value="1"/>
</dbReference>
<organism evidence="1 2">
    <name type="scientific">Mucilaginibacter pineti</name>
    <dbReference type="NCBI Taxonomy" id="1391627"/>
    <lineage>
        <taxon>Bacteria</taxon>
        <taxon>Pseudomonadati</taxon>
        <taxon>Bacteroidota</taxon>
        <taxon>Sphingobacteriia</taxon>
        <taxon>Sphingobacteriales</taxon>
        <taxon>Sphingobacteriaceae</taxon>
        <taxon>Mucilaginibacter</taxon>
    </lineage>
</organism>
<dbReference type="STRING" id="1391627.SAMN05216464_102312"/>
<dbReference type="RefSeq" id="WP_091146084.1">
    <property type="nucleotide sequence ID" value="NZ_FNAI01000002.1"/>
</dbReference>
<accession>A0A1G6WXY1</accession>
<reference evidence="1 2" key="1">
    <citation type="submission" date="2016-10" db="EMBL/GenBank/DDBJ databases">
        <authorList>
            <person name="de Groot N.N."/>
        </authorList>
    </citation>
    <scope>NUCLEOTIDE SEQUENCE [LARGE SCALE GENOMIC DNA]</scope>
    <source>
        <strain evidence="1 2">47C3B</strain>
    </source>
</reference>
<dbReference type="Proteomes" id="UP000199072">
    <property type="component" value="Unassembled WGS sequence"/>
</dbReference>
<dbReference type="OrthoDB" id="5134860at2"/>
<proteinExistence type="predicted"/>
<protein>
    <submittedName>
        <fullName evidence="1">Uncharacterized protein</fullName>
    </submittedName>
</protein>
<name>A0A1G6WXY1_9SPHI</name>
<keyword evidence="2" id="KW-1185">Reference proteome</keyword>
<evidence type="ECO:0000313" key="1">
    <source>
        <dbReference type="EMBL" id="SDD69916.1"/>
    </source>
</evidence>
<dbReference type="AlphaFoldDB" id="A0A1G6WXY1"/>
<evidence type="ECO:0000313" key="2">
    <source>
        <dbReference type="Proteomes" id="UP000199072"/>
    </source>
</evidence>
<gene>
    <name evidence="1" type="ORF">SAMN05216464_102312</name>
</gene>
<dbReference type="EMBL" id="FNAI01000002">
    <property type="protein sequence ID" value="SDD69916.1"/>
    <property type="molecule type" value="Genomic_DNA"/>
</dbReference>
<sequence length="308" mass="35041">MKFIQKIILAVTVIVAAGGLSCKKSKTAGPVTDPPGAPPKTWQEHWFQHDLLVNRVYFDQNVAFYEDDDVTKSVTWPFETMSKVWSYVKKTYGAFGDSTRLYVIFHQGKLGGGHPASYFDESHDYRNTIDCGLDSWNLPTGEKIGVPIHETGHIVCGASHGVQGSPSDVLWGDSKFMEIYNYDVMMNIGREDEAARVYDEMQTQTDTFPVAGSQWFKNWFYPIYSKYGHAAVLNKYFQLLADNFPKVKNAHGYQYTRNLNYGEFIHFWSGAAGVNLKAQATIAFGWPDEWEQEFNQAKIDFPNVKYTN</sequence>